<dbReference type="AlphaFoldDB" id="A0AAE0TK52"/>
<dbReference type="Proteomes" id="UP001195483">
    <property type="component" value="Unassembled WGS sequence"/>
</dbReference>
<accession>A0AAE0TK52</accession>
<reference evidence="3" key="2">
    <citation type="journal article" date="2021" name="Genome Biol. Evol.">
        <title>Developing a high-quality reference genome for a parasitic bivalve with doubly uniparental inheritance (Bivalvia: Unionida).</title>
        <authorList>
            <person name="Smith C.H."/>
        </authorList>
    </citation>
    <scope>NUCLEOTIDE SEQUENCE</scope>
    <source>
        <strain evidence="3">CHS0354</strain>
        <tissue evidence="3">Mantle</tissue>
    </source>
</reference>
<reference evidence="3" key="3">
    <citation type="submission" date="2023-05" db="EMBL/GenBank/DDBJ databases">
        <authorList>
            <person name="Smith C.H."/>
        </authorList>
    </citation>
    <scope>NUCLEOTIDE SEQUENCE</scope>
    <source>
        <strain evidence="3">CHS0354</strain>
        <tissue evidence="3">Mantle</tissue>
    </source>
</reference>
<dbReference type="PANTHER" id="PTHR15034">
    <property type="entry name" value="DEATH DOMAIN-CONTAINING PROTEIN CRADD"/>
    <property type="match status" value="1"/>
</dbReference>
<reference evidence="3" key="1">
    <citation type="journal article" date="2021" name="Genome Biol. Evol.">
        <title>A High-Quality Reference Genome for a Parasitic Bivalve with Doubly Uniparental Inheritance (Bivalvia: Unionida).</title>
        <authorList>
            <person name="Smith C.H."/>
        </authorList>
    </citation>
    <scope>NUCLEOTIDE SEQUENCE</scope>
    <source>
        <strain evidence="3">CHS0354</strain>
    </source>
</reference>
<dbReference type="InterPro" id="IPR011029">
    <property type="entry name" value="DEATH-like_dom_sf"/>
</dbReference>
<keyword evidence="4" id="KW-1185">Reference proteome</keyword>
<dbReference type="EMBL" id="JAEAOA010002177">
    <property type="protein sequence ID" value="KAK3611741.1"/>
    <property type="molecule type" value="Genomic_DNA"/>
</dbReference>
<dbReference type="GO" id="GO:0070513">
    <property type="term" value="F:death domain binding"/>
    <property type="evidence" value="ECO:0007669"/>
    <property type="project" value="InterPro"/>
</dbReference>
<dbReference type="PANTHER" id="PTHR15034:SF5">
    <property type="entry name" value="DEATH DOMAIN-CONTAINING PROTEIN CRADD"/>
    <property type="match status" value="1"/>
</dbReference>
<dbReference type="GO" id="GO:0042981">
    <property type="term" value="P:regulation of apoptotic process"/>
    <property type="evidence" value="ECO:0007669"/>
    <property type="project" value="InterPro"/>
</dbReference>
<organism evidence="3 4">
    <name type="scientific">Potamilus streckersoni</name>
    <dbReference type="NCBI Taxonomy" id="2493646"/>
    <lineage>
        <taxon>Eukaryota</taxon>
        <taxon>Metazoa</taxon>
        <taxon>Spiralia</taxon>
        <taxon>Lophotrochozoa</taxon>
        <taxon>Mollusca</taxon>
        <taxon>Bivalvia</taxon>
        <taxon>Autobranchia</taxon>
        <taxon>Heteroconchia</taxon>
        <taxon>Palaeoheterodonta</taxon>
        <taxon>Unionida</taxon>
        <taxon>Unionoidea</taxon>
        <taxon>Unionidae</taxon>
        <taxon>Ambleminae</taxon>
        <taxon>Lampsilini</taxon>
        <taxon>Potamilus</taxon>
    </lineage>
</organism>
<comment type="caution">
    <text evidence="3">The sequence shown here is derived from an EMBL/GenBank/DDBJ whole genome shotgun (WGS) entry which is preliminary data.</text>
</comment>
<dbReference type="SUPFAM" id="SSF47986">
    <property type="entry name" value="DEATH domain"/>
    <property type="match status" value="3"/>
</dbReference>
<evidence type="ECO:0000259" key="2">
    <source>
        <dbReference type="PROSITE" id="PS50209"/>
    </source>
</evidence>
<evidence type="ECO:0000313" key="4">
    <source>
        <dbReference type="Proteomes" id="UP001195483"/>
    </source>
</evidence>
<evidence type="ECO:0000256" key="1">
    <source>
        <dbReference type="SAM" id="MobiDB-lite"/>
    </source>
</evidence>
<sequence length="858" mass="99076">MGGKTSKNHSDTQHLEEPQATENLEDVERRKLAKNTIQDRKKCNTYLPYQEMPKQASKLDPSKTDVPDGDNLPCETVDPDSNKAVNESGSIHLYANISFPGTGRESQQATTYENVEVHRDYSGAKGSSVYPDHLDAAADISIRRYYRELKNRISVKEVCDHLIQNKVLGQIDWEDIKSIDQQLRSADKLLQIILRKNQSAYEVFLNALRSTDLKDLADKLQRPAPTMTERPWMRAWDENVIFKVWPKIEAFLMKELLPQYIIDFFMQENIFSVDEYETIFKCCGERVKMVKKLVDAIYLKLPSSLFVLVYALEEIDNEKEENKGSVNFIAKELETIIRDGSSLENIPKSDGEEKIIITVRNKMEPEESWTAKAPLSRYGRFTLKIDLRKYGQPLDTGAIEIFINTAGIGNTVQLSLEKSTDCKFTSAEHGCVIVHLWPKSKEAYQKLTEFCKKDEIQTFVMDLLREKDIISSIPEGELSIDLKVNYYEEAEETEETREPQKNLIQLIKDNRSFLREKTDVQTLITESLENKMLKKLFNDLEITQLKRLLEKNRIEAADFFLTCLLDKDPKKTQSYINILSVKTKTKIFERLQKSESMYRNSQAIKENIIKHFELIADEIDPCQFEDIFMDREILNKTFFKDLRKRHSRRRAQAASFLEAVLRKGGRAVFALVDVLREMGCGELVEKLTTSTFNAKLSKPTQQRKARICQNERMDYVNVEVYHGTTPEVLMWSCCMTIIVEKKQKDEKNTAASDISNTDKEKIYENWQNEEPAYENFVAPEADEGIGEDVVLRLNAELSQIDRPVTQPEPSFTSESEDKSVKVFTFPLRRGPDREKQSIRTQINLASKYENDSAIDVRL</sequence>
<dbReference type="Gene3D" id="1.10.533.10">
    <property type="entry name" value="Death Domain, Fas"/>
    <property type="match status" value="3"/>
</dbReference>
<gene>
    <name evidence="3" type="ORF">CHS0354_037322</name>
</gene>
<feature type="compositionally biased region" description="Basic and acidic residues" evidence="1">
    <location>
        <begin position="8"/>
        <end position="17"/>
    </location>
</feature>
<dbReference type="CDD" id="cd01671">
    <property type="entry name" value="CARD"/>
    <property type="match status" value="3"/>
</dbReference>
<feature type="region of interest" description="Disordered" evidence="1">
    <location>
        <begin position="1"/>
        <end position="84"/>
    </location>
</feature>
<dbReference type="PROSITE" id="PS50209">
    <property type="entry name" value="CARD"/>
    <property type="match status" value="1"/>
</dbReference>
<dbReference type="GO" id="GO:0002020">
    <property type="term" value="F:protease binding"/>
    <property type="evidence" value="ECO:0007669"/>
    <property type="project" value="InterPro"/>
</dbReference>
<name>A0AAE0TK52_9BIVA</name>
<protein>
    <recommendedName>
        <fullName evidence="2">CARD domain-containing protein</fullName>
    </recommendedName>
</protein>
<feature type="domain" description="CARD" evidence="2">
    <location>
        <begin position="134"/>
        <end position="223"/>
    </location>
</feature>
<dbReference type="InterPro" id="IPR001315">
    <property type="entry name" value="CARD"/>
</dbReference>
<proteinExistence type="predicted"/>
<dbReference type="Pfam" id="PF00619">
    <property type="entry name" value="CARD"/>
    <property type="match status" value="1"/>
</dbReference>
<dbReference type="InterPro" id="IPR037939">
    <property type="entry name" value="CRADD"/>
</dbReference>
<evidence type="ECO:0000313" key="3">
    <source>
        <dbReference type="EMBL" id="KAK3611741.1"/>
    </source>
</evidence>